<reference evidence="1" key="1">
    <citation type="submission" date="2022-07" db="EMBL/GenBank/DDBJ databases">
        <title>Alkalimarinus sp. nov., isolated from gut of a Alitta virens.</title>
        <authorList>
            <person name="Yang A.I."/>
            <person name="Shin N.-R."/>
        </authorList>
    </citation>
    <scope>NUCLEOTIDE SEQUENCE</scope>
    <source>
        <strain evidence="1">FA028</strain>
    </source>
</reference>
<dbReference type="EMBL" id="CP101527">
    <property type="protein sequence ID" value="UZW74175.1"/>
    <property type="molecule type" value="Genomic_DNA"/>
</dbReference>
<dbReference type="AlphaFoldDB" id="A0A9E8HGE0"/>
<gene>
    <name evidence="1" type="ORF">NNL22_14265</name>
</gene>
<sequence>MIKAFAIDRAHKYGRLLLVFQTKAYRIENPAIQYAKRLSEGHIINL</sequence>
<keyword evidence="2" id="KW-1185">Reference proteome</keyword>
<accession>A0A9E8HGE0</accession>
<dbReference type="Proteomes" id="UP001164472">
    <property type="component" value="Chromosome"/>
</dbReference>
<evidence type="ECO:0000313" key="1">
    <source>
        <dbReference type="EMBL" id="UZW74175.1"/>
    </source>
</evidence>
<dbReference type="KEGG" id="asem:NNL22_14265"/>
<evidence type="ECO:0000313" key="2">
    <source>
        <dbReference type="Proteomes" id="UP001164472"/>
    </source>
</evidence>
<dbReference type="RefSeq" id="WP_251811224.1">
    <property type="nucleotide sequence ID" value="NZ_CP101527.1"/>
</dbReference>
<organism evidence="1 2">
    <name type="scientific">Alkalimarinus sediminis</name>
    <dbReference type="NCBI Taxonomy" id="1632866"/>
    <lineage>
        <taxon>Bacteria</taxon>
        <taxon>Pseudomonadati</taxon>
        <taxon>Pseudomonadota</taxon>
        <taxon>Gammaproteobacteria</taxon>
        <taxon>Alteromonadales</taxon>
        <taxon>Alteromonadaceae</taxon>
        <taxon>Alkalimarinus</taxon>
    </lineage>
</organism>
<proteinExistence type="predicted"/>
<protein>
    <submittedName>
        <fullName evidence="1">Uncharacterized protein</fullName>
    </submittedName>
</protein>
<name>A0A9E8HGE0_9ALTE</name>